<comment type="caution">
    <text evidence="1">The sequence shown here is derived from an EMBL/GenBank/DDBJ whole genome shotgun (WGS) entry which is preliminary data.</text>
</comment>
<accession>A0ABM9DUX1</accession>
<gene>
    <name evidence="1" type="ORF">MES4922_250006</name>
</gene>
<dbReference type="Proteomes" id="UP001152604">
    <property type="component" value="Unassembled WGS sequence"/>
</dbReference>
<organism evidence="1 2">
    <name type="scientific">Mesorhizobium ventifaucium</name>
    <dbReference type="NCBI Taxonomy" id="666020"/>
    <lineage>
        <taxon>Bacteria</taxon>
        <taxon>Pseudomonadati</taxon>
        <taxon>Pseudomonadota</taxon>
        <taxon>Alphaproteobacteria</taxon>
        <taxon>Hyphomicrobiales</taxon>
        <taxon>Phyllobacteriaceae</taxon>
        <taxon>Mesorhizobium</taxon>
    </lineage>
</organism>
<reference evidence="1" key="1">
    <citation type="submission" date="2022-03" db="EMBL/GenBank/DDBJ databases">
        <authorList>
            <person name="Brunel B."/>
        </authorList>
    </citation>
    <scope>NUCLEOTIDE SEQUENCE</scope>
    <source>
        <strain evidence="1">STM4922sample</strain>
    </source>
</reference>
<sequence length="90" mass="9947">MSGGVDIPHNEPVPGTVVAAVRVARNCLMDAQFRLDDHGYHCRLLDGLQDGAATLLAEWAGRDRPSSAPAVPDFIAEAAREYRRRQKRTY</sequence>
<proteinExistence type="predicted"/>
<dbReference type="RefSeq" id="WP_254025450.1">
    <property type="nucleotide sequence ID" value="NZ_CAKXZS010000018.1"/>
</dbReference>
<name>A0ABM9DUX1_9HYPH</name>
<keyword evidence="2" id="KW-1185">Reference proteome</keyword>
<protein>
    <submittedName>
        <fullName evidence="1">Uncharacterized protein</fullName>
    </submittedName>
</protein>
<dbReference type="EMBL" id="CAKXZS010000018">
    <property type="protein sequence ID" value="CAH2400507.1"/>
    <property type="molecule type" value="Genomic_DNA"/>
</dbReference>
<evidence type="ECO:0000313" key="2">
    <source>
        <dbReference type="Proteomes" id="UP001152604"/>
    </source>
</evidence>
<evidence type="ECO:0000313" key="1">
    <source>
        <dbReference type="EMBL" id="CAH2400507.1"/>
    </source>
</evidence>